<keyword evidence="1" id="KW-1133">Transmembrane helix</keyword>
<organism evidence="2 3">
    <name type="scientific">Rhinolophus ferrumequinum</name>
    <name type="common">Greater horseshoe bat</name>
    <dbReference type="NCBI Taxonomy" id="59479"/>
    <lineage>
        <taxon>Eukaryota</taxon>
        <taxon>Metazoa</taxon>
        <taxon>Chordata</taxon>
        <taxon>Craniata</taxon>
        <taxon>Vertebrata</taxon>
        <taxon>Euteleostomi</taxon>
        <taxon>Mammalia</taxon>
        <taxon>Eutheria</taxon>
        <taxon>Laurasiatheria</taxon>
        <taxon>Chiroptera</taxon>
        <taxon>Yinpterochiroptera</taxon>
        <taxon>Rhinolophoidea</taxon>
        <taxon>Rhinolophidae</taxon>
        <taxon>Rhinolophinae</taxon>
        <taxon>Rhinolophus</taxon>
    </lineage>
</organism>
<sequence length="133" mass="14546">MGMNPATIKGFWGESMSHKPWAPGLVTVSILCIYLILHDTRKDITLSVLITRTLFCNFPPFFHLPPPLRFKPLFLSSCVGHSSLAHAGVMSLVLPQLRLLVASHRSAAHSSSSQLLPAAGHSRWPLATHGSTR</sequence>
<proteinExistence type="predicted"/>
<dbReference type="Proteomes" id="UP000585614">
    <property type="component" value="Unassembled WGS sequence"/>
</dbReference>
<evidence type="ECO:0000313" key="2">
    <source>
        <dbReference type="EMBL" id="KAF6288385.1"/>
    </source>
</evidence>
<reference evidence="2 3" key="1">
    <citation type="journal article" date="2020" name="Nature">
        <title>Six reference-quality genomes reveal evolution of bat adaptations.</title>
        <authorList>
            <person name="Jebb D."/>
            <person name="Huang Z."/>
            <person name="Pippel M."/>
            <person name="Hughes G.M."/>
            <person name="Lavrichenko K."/>
            <person name="Devanna P."/>
            <person name="Winkler S."/>
            <person name="Jermiin L.S."/>
            <person name="Skirmuntt E.C."/>
            <person name="Katzourakis A."/>
            <person name="Burkitt-Gray L."/>
            <person name="Ray D.A."/>
            <person name="Sullivan K.A.M."/>
            <person name="Roscito J.G."/>
            <person name="Kirilenko B.M."/>
            <person name="Davalos L.M."/>
            <person name="Corthals A.P."/>
            <person name="Power M.L."/>
            <person name="Jones G."/>
            <person name="Ransome R.D."/>
            <person name="Dechmann D.K.N."/>
            <person name="Locatelli A.G."/>
            <person name="Puechmaille S.J."/>
            <person name="Fedrigo O."/>
            <person name="Jarvis E.D."/>
            <person name="Hiller M."/>
            <person name="Vernes S.C."/>
            <person name="Myers E.W."/>
            <person name="Teeling E.C."/>
        </authorList>
    </citation>
    <scope>NUCLEOTIDE SEQUENCE [LARGE SCALE GENOMIC DNA]</scope>
    <source>
        <strain evidence="2">MRhiFer1</strain>
        <tissue evidence="2">Lung</tissue>
    </source>
</reference>
<dbReference type="AlphaFoldDB" id="A0A7J7SJD8"/>
<comment type="caution">
    <text evidence="2">The sequence shown here is derived from an EMBL/GenBank/DDBJ whole genome shotgun (WGS) entry which is preliminary data.</text>
</comment>
<accession>A0A7J7SJD8</accession>
<name>A0A7J7SJD8_RHIFE</name>
<dbReference type="EMBL" id="JACAGC010000022">
    <property type="protein sequence ID" value="KAF6288385.1"/>
    <property type="molecule type" value="Genomic_DNA"/>
</dbReference>
<feature type="transmembrane region" description="Helical" evidence="1">
    <location>
        <begin position="20"/>
        <end position="37"/>
    </location>
</feature>
<evidence type="ECO:0000313" key="3">
    <source>
        <dbReference type="Proteomes" id="UP000585614"/>
    </source>
</evidence>
<protein>
    <submittedName>
        <fullName evidence="2">Uncharacterized protein</fullName>
    </submittedName>
</protein>
<gene>
    <name evidence="2" type="ORF">mRhiFer1_009120</name>
</gene>
<keyword evidence="1" id="KW-0812">Transmembrane</keyword>
<keyword evidence="1" id="KW-0472">Membrane</keyword>
<evidence type="ECO:0000256" key="1">
    <source>
        <dbReference type="SAM" id="Phobius"/>
    </source>
</evidence>